<protein>
    <recommendedName>
        <fullName evidence="4">coproporphyrinogen oxidase</fullName>
        <ecNumber evidence="4">1.3.3.3</ecNumber>
    </recommendedName>
</protein>
<keyword evidence="5" id="KW-0560">Oxidoreductase</keyword>
<evidence type="ECO:0000256" key="3">
    <source>
        <dbReference type="ARBA" id="ARBA00011738"/>
    </source>
</evidence>
<dbReference type="GO" id="GO:0004109">
    <property type="term" value="F:coproporphyrinogen oxidase activity"/>
    <property type="evidence" value="ECO:0007669"/>
    <property type="project" value="UniProtKB-EC"/>
</dbReference>
<dbReference type="OrthoDB" id="15318at2759"/>
<comment type="caution">
    <text evidence="7">The sequence shown here is derived from an EMBL/GenBank/DDBJ whole genome shotgun (WGS) entry which is preliminary data.</text>
</comment>
<dbReference type="InterPro" id="IPR036406">
    <property type="entry name" value="Coprogen_oxidase_aer_sf"/>
</dbReference>
<dbReference type="Pfam" id="PF01218">
    <property type="entry name" value="Coprogen_oxidas"/>
    <property type="match status" value="1"/>
</dbReference>
<evidence type="ECO:0000256" key="6">
    <source>
        <dbReference type="ARBA" id="ARBA00023244"/>
    </source>
</evidence>
<comment type="pathway">
    <text evidence="1">Porphyrin-containing compound metabolism; protoporphyrin-IX biosynthesis; protoporphyrinogen-IX from coproporphyrinogen-III (O2 route): step 1/1.</text>
</comment>
<keyword evidence="8" id="KW-1185">Reference proteome</keyword>
<gene>
    <name evidence="7" type="ORF">JVT61DRAFT_13688</name>
</gene>
<dbReference type="EC" id="1.3.3.3" evidence="4"/>
<evidence type="ECO:0000313" key="8">
    <source>
        <dbReference type="Proteomes" id="UP000683000"/>
    </source>
</evidence>
<dbReference type="InterPro" id="IPR001260">
    <property type="entry name" value="Coprogen_oxidase_aer"/>
</dbReference>
<dbReference type="GO" id="GO:0005737">
    <property type="term" value="C:cytoplasm"/>
    <property type="evidence" value="ECO:0007669"/>
    <property type="project" value="TreeGrafter"/>
</dbReference>
<comment type="similarity">
    <text evidence="2">Belongs to the aerobic coproporphyrinogen-III oxidase family.</text>
</comment>
<comment type="subunit">
    <text evidence="3">Homodimer.</text>
</comment>
<dbReference type="SUPFAM" id="SSF102886">
    <property type="entry name" value="Coproporphyrinogen III oxidase"/>
    <property type="match status" value="1"/>
</dbReference>
<evidence type="ECO:0000256" key="1">
    <source>
        <dbReference type="ARBA" id="ARBA00005168"/>
    </source>
</evidence>
<proteinExistence type="inferred from homology"/>
<name>A0A8I2YTD0_9AGAM</name>
<dbReference type="Gene3D" id="3.40.1500.10">
    <property type="entry name" value="Coproporphyrinogen III oxidase, aerobic"/>
    <property type="match status" value="1"/>
</dbReference>
<dbReference type="PANTHER" id="PTHR10755">
    <property type="entry name" value="COPROPORPHYRINOGEN III OXIDASE, MITOCHONDRIAL"/>
    <property type="match status" value="1"/>
</dbReference>
<evidence type="ECO:0000256" key="2">
    <source>
        <dbReference type="ARBA" id="ARBA00010644"/>
    </source>
</evidence>
<dbReference type="UniPathway" id="UPA00251">
    <property type="reaction ID" value="UER00322"/>
</dbReference>
<accession>A0A8I2YTD0</accession>
<keyword evidence="6" id="KW-0627">Porphyrin biosynthesis</keyword>
<dbReference type="AlphaFoldDB" id="A0A8I2YTD0"/>
<dbReference type="PANTHER" id="PTHR10755:SF0">
    <property type="entry name" value="OXYGEN-DEPENDENT COPROPORPHYRINOGEN-III OXIDASE, MITOCHONDRIAL"/>
    <property type="match status" value="1"/>
</dbReference>
<evidence type="ECO:0000256" key="4">
    <source>
        <dbReference type="ARBA" id="ARBA00012869"/>
    </source>
</evidence>
<evidence type="ECO:0000313" key="7">
    <source>
        <dbReference type="EMBL" id="KAG6378011.1"/>
    </source>
</evidence>
<organism evidence="7 8">
    <name type="scientific">Boletus reticuloceps</name>
    <dbReference type="NCBI Taxonomy" id="495285"/>
    <lineage>
        <taxon>Eukaryota</taxon>
        <taxon>Fungi</taxon>
        <taxon>Dikarya</taxon>
        <taxon>Basidiomycota</taxon>
        <taxon>Agaricomycotina</taxon>
        <taxon>Agaricomycetes</taxon>
        <taxon>Agaricomycetidae</taxon>
        <taxon>Boletales</taxon>
        <taxon>Boletineae</taxon>
        <taxon>Boletaceae</taxon>
        <taxon>Boletoideae</taxon>
        <taxon>Boletus</taxon>
    </lineage>
</organism>
<dbReference type="EMBL" id="JAGFBS010000007">
    <property type="protein sequence ID" value="KAG6378011.1"/>
    <property type="molecule type" value="Genomic_DNA"/>
</dbReference>
<dbReference type="Proteomes" id="UP000683000">
    <property type="component" value="Unassembled WGS sequence"/>
</dbReference>
<dbReference type="GO" id="GO:0006782">
    <property type="term" value="P:protoporphyrinogen IX biosynthetic process"/>
    <property type="evidence" value="ECO:0007669"/>
    <property type="project" value="UniProtKB-UniPathway"/>
</dbReference>
<evidence type="ECO:0000256" key="5">
    <source>
        <dbReference type="ARBA" id="ARBA00023002"/>
    </source>
</evidence>
<reference evidence="7" key="1">
    <citation type="submission" date="2021-03" db="EMBL/GenBank/DDBJ databases">
        <title>Evolutionary innovations through gain and loss of genes in the ectomycorrhizal Boletales.</title>
        <authorList>
            <person name="Wu G."/>
            <person name="Miyauchi S."/>
            <person name="Morin E."/>
            <person name="Yang Z.-L."/>
            <person name="Xu J."/>
            <person name="Martin F.M."/>
        </authorList>
    </citation>
    <scope>NUCLEOTIDE SEQUENCE</scope>
    <source>
        <strain evidence="7">BR01</strain>
    </source>
</reference>
<sequence>MPTMLTWWFGIITDLTPAYIDASNFGHFHTMLKTACDAWISSFLPSDAVSASIYPTFKASCDNYLYIPHRHEHHGIGGVQFDDMDAEAMQALLA</sequence>